<gene>
    <name evidence="1" type="ORF">DOK76_05720</name>
</gene>
<dbReference type="InterPro" id="IPR006439">
    <property type="entry name" value="HAD-SF_hydro_IA"/>
</dbReference>
<dbReference type="Gene3D" id="1.10.150.240">
    <property type="entry name" value="Putative phosphatase, domain 2"/>
    <property type="match status" value="1"/>
</dbReference>
<dbReference type="PANTHER" id="PTHR47478">
    <property type="match status" value="1"/>
</dbReference>
<dbReference type="PANTHER" id="PTHR47478:SF1">
    <property type="entry name" value="PYRIMIDINE 5'-NUCLEOTIDASE YJJG"/>
    <property type="match status" value="1"/>
</dbReference>
<dbReference type="SFLD" id="SFLDG01129">
    <property type="entry name" value="C1.5:_HAD__Beta-PGM__Phosphata"/>
    <property type="match status" value="1"/>
</dbReference>
<dbReference type="InterPro" id="IPR023198">
    <property type="entry name" value="PGP-like_dom2"/>
</dbReference>
<comment type="caution">
    <text evidence="1">The sequence shown here is derived from an EMBL/GenBank/DDBJ whole genome shotgun (WGS) entry which is preliminary data.</text>
</comment>
<organism evidence="1 2">
    <name type="scientific">Candidatus Vagococcus giribetii</name>
    <dbReference type="NCBI Taxonomy" id="2230876"/>
    <lineage>
        <taxon>Bacteria</taxon>
        <taxon>Bacillati</taxon>
        <taxon>Bacillota</taxon>
        <taxon>Bacilli</taxon>
        <taxon>Lactobacillales</taxon>
        <taxon>Enterococcaceae</taxon>
        <taxon>Vagococcus</taxon>
    </lineage>
</organism>
<dbReference type="RefSeq" id="WP_206965660.1">
    <property type="nucleotide sequence ID" value="NZ_JAFLVX010000015.1"/>
</dbReference>
<dbReference type="InterPro" id="IPR011951">
    <property type="entry name" value="HAD-SF_hydro_IA_YjjG/PynA"/>
</dbReference>
<dbReference type="InterPro" id="IPR052550">
    <property type="entry name" value="Pyrimidine_5'-ntase_YjjG"/>
</dbReference>
<dbReference type="NCBIfam" id="TIGR01549">
    <property type="entry name" value="HAD-SF-IA-v1"/>
    <property type="match status" value="1"/>
</dbReference>
<evidence type="ECO:0000313" key="1">
    <source>
        <dbReference type="EMBL" id="MBO0476559.1"/>
    </source>
</evidence>
<dbReference type="EMBL" id="JAFLVX010000015">
    <property type="protein sequence ID" value="MBO0476559.1"/>
    <property type="molecule type" value="Genomic_DNA"/>
</dbReference>
<dbReference type="SUPFAM" id="SSF56784">
    <property type="entry name" value="HAD-like"/>
    <property type="match status" value="1"/>
</dbReference>
<dbReference type="InterPro" id="IPR036412">
    <property type="entry name" value="HAD-like_sf"/>
</dbReference>
<dbReference type="Gene3D" id="3.40.50.1000">
    <property type="entry name" value="HAD superfamily/HAD-like"/>
    <property type="match status" value="1"/>
</dbReference>
<dbReference type="Pfam" id="PF13419">
    <property type="entry name" value="HAD_2"/>
    <property type="match status" value="1"/>
</dbReference>
<dbReference type="SFLD" id="SFLDG01135">
    <property type="entry name" value="C1.5.6:_HAD__Beta-PGM__Phospha"/>
    <property type="match status" value="1"/>
</dbReference>
<accession>A0ABS3HS23</accession>
<dbReference type="PRINTS" id="PR00413">
    <property type="entry name" value="HADHALOGNASE"/>
</dbReference>
<dbReference type="NCBIfam" id="TIGR02254">
    <property type="entry name" value="YjjG_YfnB"/>
    <property type="match status" value="1"/>
</dbReference>
<dbReference type="InterPro" id="IPR023214">
    <property type="entry name" value="HAD_sf"/>
</dbReference>
<dbReference type="Proteomes" id="UP000664857">
    <property type="component" value="Unassembled WGS sequence"/>
</dbReference>
<proteinExistence type="predicted"/>
<dbReference type="NCBIfam" id="TIGR01509">
    <property type="entry name" value="HAD-SF-IA-v3"/>
    <property type="match status" value="1"/>
</dbReference>
<name>A0ABS3HS23_9ENTE</name>
<dbReference type="InterPro" id="IPR041492">
    <property type="entry name" value="HAD_2"/>
</dbReference>
<evidence type="ECO:0000313" key="2">
    <source>
        <dbReference type="Proteomes" id="UP000664857"/>
    </source>
</evidence>
<dbReference type="SFLD" id="SFLDS00003">
    <property type="entry name" value="Haloacid_Dehalogenase"/>
    <property type="match status" value="1"/>
</dbReference>
<keyword evidence="2" id="KW-1185">Reference proteome</keyword>
<reference evidence="1 2" key="1">
    <citation type="submission" date="2021-03" db="EMBL/GenBank/DDBJ databases">
        <title>Enterococcal diversity collection.</title>
        <authorList>
            <person name="Gilmore M.S."/>
            <person name="Schwartzman J."/>
            <person name="Van Tyne D."/>
            <person name="Martin M."/>
            <person name="Earl A.M."/>
            <person name="Manson A.L."/>
            <person name="Straub T."/>
            <person name="Salamzade R."/>
            <person name="Saavedra J."/>
            <person name="Lebreton F."/>
            <person name="Prichula J."/>
            <person name="Schaufler K."/>
            <person name="Gaca A."/>
            <person name="Sgardioli B."/>
            <person name="Wagenaar J."/>
            <person name="Strong T."/>
        </authorList>
    </citation>
    <scope>NUCLEOTIDE SEQUENCE [LARGE SCALE GENOMIC DNA]</scope>
    <source>
        <strain evidence="1 2">DIV0080</strain>
    </source>
</reference>
<sequence length="229" mass="26136">MNKYSYLIFDLDNTLLNFSQSELSALKGIFTKYGVIFNEDTFESYKKINKELWDKLEAGTIKKETLLNRRFEAFFATQGVQVDGAVADDEYRGLLEERNDLMPGGLELLKKLKEAGYTILAGTNGVGRTQRKRLENADMTSFFDALYISEEVGFEKPDMRFFETIFATEGIKDMSKVLMIGDSLTSDIRGANRIGIDSVWLNNDYHGVINDNPTYECTNLNELNKMFNI</sequence>
<protein>
    <submittedName>
        <fullName evidence="1">YjjG family noncanonical pyrimidine nucleotidase</fullName>
    </submittedName>
</protein>